<dbReference type="EMBL" id="AIDX01000001">
    <property type="protein sequence ID" value="EIQ81575.1"/>
    <property type="molecule type" value="Genomic_DNA"/>
</dbReference>
<dbReference type="InterPro" id="IPR006127">
    <property type="entry name" value="ZnuA-like"/>
</dbReference>
<gene>
    <name evidence="12" type="ORF">SCAZ3_04105</name>
</gene>
<dbReference type="SUPFAM" id="SSF53807">
    <property type="entry name" value="Helical backbone' metal receptor"/>
    <property type="match status" value="1"/>
</dbReference>
<dbReference type="Gene3D" id="2.40.128.20">
    <property type="match status" value="1"/>
</dbReference>
<dbReference type="Gene3D" id="3.40.50.1980">
    <property type="entry name" value="Nitrogenase molybdenum iron protein domain"/>
    <property type="match status" value="2"/>
</dbReference>
<dbReference type="GO" id="GO:0006829">
    <property type="term" value="P:zinc ion transport"/>
    <property type="evidence" value="ECO:0007669"/>
    <property type="project" value="UniProtKB-KW"/>
</dbReference>
<keyword evidence="4" id="KW-0862">Zinc</keyword>
<evidence type="ECO:0000256" key="9">
    <source>
        <dbReference type="SAM" id="MobiDB-lite"/>
    </source>
</evidence>
<dbReference type="InterPro" id="IPR012674">
    <property type="entry name" value="Calycin"/>
</dbReference>
<evidence type="ECO:0000256" key="1">
    <source>
        <dbReference type="ARBA" id="ARBA00011028"/>
    </source>
</evidence>
<feature type="signal peptide" evidence="10">
    <location>
        <begin position="1"/>
        <end position="28"/>
    </location>
</feature>
<sequence length="522" mass="59452">MKKKILLMMSLISIFFAWQLSQAKQVLAEGKVKVMTTFYPVYEFTKGVIGNDGEVSMLMKAGTEPHDFEPSTKDIKKIQDADVFVYMDDNMETWVSDVKKSLKSKKVTIVKGTGNMLLVAGAGHDHHHEHEDVDKKHDHDEHGEEGHSHAFDPHVWLSPYRSITVVENIRDSLVKAYPEKAEDFKANAATYIEKLKELDKDYTAALSDAKQKSFVTQHAAFGYMALDYGLNQISINGVTPDAEPSAKRIAALSKYVKKYGIKYIYFEENASSKVAKTLAKEAGVKAAVLSPLEGLTEKEMKAGQDYFTVMRKNLETLRLTTDVAGKEILPEEDTTKTVYNGYFKDKDVKDRQLSDWSGSWQSVYPYLQDGTLDQVWDYKAKKSKGKMTAAEYKDYYTTGYKTDVEEIKINGKKKTMTFIRNGKKKTFTYKYAGKEILTYPKGNRGVRFMFEAKEPDAGEFKYVQFSDHAIAPEKAEHFHLYWGGDSQEKLHKELEHWPTYYGSDLSGREIAQENQCSLILNH</sequence>
<dbReference type="InterPro" id="IPR015304">
    <property type="entry name" value="ZinT_dom"/>
</dbReference>
<evidence type="ECO:0000256" key="4">
    <source>
        <dbReference type="ARBA" id="ARBA00022833"/>
    </source>
</evidence>
<keyword evidence="3 10" id="KW-0732">Signal</keyword>
<evidence type="ECO:0000256" key="3">
    <source>
        <dbReference type="ARBA" id="ARBA00022729"/>
    </source>
</evidence>
<dbReference type="GO" id="GO:0007155">
    <property type="term" value="P:cell adhesion"/>
    <property type="evidence" value="ECO:0007669"/>
    <property type="project" value="InterPro"/>
</dbReference>
<dbReference type="PRINTS" id="PR00691">
    <property type="entry name" value="ADHESINB"/>
</dbReference>
<dbReference type="Proteomes" id="UP000004423">
    <property type="component" value="Unassembled WGS sequence"/>
</dbReference>
<protein>
    <submittedName>
        <fullName evidence="12">High-affinity zinc uptake system protein ZnuA</fullName>
    </submittedName>
</protein>
<evidence type="ECO:0000256" key="7">
    <source>
        <dbReference type="RuleBase" id="RU003512"/>
    </source>
</evidence>
<dbReference type="Pfam" id="PF09223">
    <property type="entry name" value="ZinT"/>
    <property type="match status" value="1"/>
</dbReference>
<keyword evidence="5" id="KW-0864">Zinc transport</keyword>
<keyword evidence="8" id="KW-0175">Coiled coil</keyword>
<dbReference type="PRINTS" id="PR00690">
    <property type="entry name" value="ADHESNFAMILY"/>
</dbReference>
<evidence type="ECO:0000256" key="6">
    <source>
        <dbReference type="ARBA" id="ARBA00023065"/>
    </source>
</evidence>
<feature type="chain" id="PRO_5043405217" evidence="10">
    <location>
        <begin position="29"/>
        <end position="522"/>
    </location>
</feature>
<dbReference type="Pfam" id="PF01297">
    <property type="entry name" value="ZnuA"/>
    <property type="match status" value="1"/>
</dbReference>
<dbReference type="InterPro" id="IPR006129">
    <property type="entry name" value="AdhesinB"/>
</dbReference>
<evidence type="ECO:0000256" key="10">
    <source>
        <dbReference type="SAM" id="SignalP"/>
    </source>
</evidence>
<accession>A0AAV3FSA7</accession>
<organism evidence="12 13">
    <name type="scientific">Streptococcus canis FSL Z3-227</name>
    <dbReference type="NCBI Taxonomy" id="482234"/>
    <lineage>
        <taxon>Bacteria</taxon>
        <taxon>Bacillati</taxon>
        <taxon>Bacillota</taxon>
        <taxon>Bacilli</taxon>
        <taxon>Lactobacillales</taxon>
        <taxon>Streptococcaceae</taxon>
        <taxon>Streptococcus</taxon>
    </lineage>
</organism>
<dbReference type="GO" id="GO:0008270">
    <property type="term" value="F:zinc ion binding"/>
    <property type="evidence" value="ECO:0007669"/>
    <property type="project" value="InterPro"/>
</dbReference>
<dbReference type="CDD" id="cd01017">
    <property type="entry name" value="AdcA"/>
    <property type="match status" value="1"/>
</dbReference>
<dbReference type="SUPFAM" id="SSF50814">
    <property type="entry name" value="Lipocalins"/>
    <property type="match status" value="1"/>
</dbReference>
<proteinExistence type="inferred from homology"/>
<evidence type="ECO:0000256" key="5">
    <source>
        <dbReference type="ARBA" id="ARBA00022906"/>
    </source>
</evidence>
<evidence type="ECO:0000313" key="13">
    <source>
        <dbReference type="Proteomes" id="UP000004423"/>
    </source>
</evidence>
<name>A0AAV3FSA7_STRCB</name>
<keyword evidence="2 7" id="KW-0813">Transport</keyword>
<comment type="similarity">
    <text evidence="1 7">Belongs to the bacterial solute-binding protein 9 family.</text>
</comment>
<dbReference type="InterPro" id="IPR006128">
    <property type="entry name" value="Lipoprotein_PsaA-like"/>
</dbReference>
<dbReference type="PANTHER" id="PTHR42953">
    <property type="entry name" value="HIGH-AFFINITY ZINC UPTAKE SYSTEM PROTEIN ZNUA-RELATED"/>
    <property type="match status" value="1"/>
</dbReference>
<evidence type="ECO:0000313" key="12">
    <source>
        <dbReference type="EMBL" id="EIQ81575.1"/>
    </source>
</evidence>
<dbReference type="AlphaFoldDB" id="A0AAV3FSA7"/>
<feature type="domain" description="ZinT" evidence="11">
    <location>
        <begin position="335"/>
        <end position="513"/>
    </location>
</feature>
<feature type="coiled-coil region" evidence="8">
    <location>
        <begin position="181"/>
        <end position="212"/>
    </location>
</feature>
<evidence type="ECO:0000259" key="11">
    <source>
        <dbReference type="Pfam" id="PF09223"/>
    </source>
</evidence>
<evidence type="ECO:0000256" key="8">
    <source>
        <dbReference type="SAM" id="Coils"/>
    </source>
</evidence>
<evidence type="ECO:0000256" key="2">
    <source>
        <dbReference type="ARBA" id="ARBA00022448"/>
    </source>
</evidence>
<reference evidence="12 13" key="1">
    <citation type="journal article" date="2012" name="PLoS ONE">
        <title>Gene Repertoire Evolution of Streptococcus pyogenes Inferred from Phylogenomic Analysis with Streptococcus canis and Streptococcus dysgalactiae.</title>
        <authorList>
            <person name="Lefebure T."/>
            <person name="Richards V.P."/>
            <person name="Lang P."/>
            <person name="Pavinski-Bitar P."/>
            <person name="Stanhope M.J."/>
        </authorList>
    </citation>
    <scope>NUCLEOTIDE SEQUENCE [LARGE SCALE GENOMIC DNA]</scope>
    <source>
        <strain evidence="12 13">FSL Z3-227</strain>
    </source>
</reference>
<keyword evidence="6" id="KW-0406">Ion transport</keyword>
<feature type="region of interest" description="Disordered" evidence="9">
    <location>
        <begin position="125"/>
        <end position="150"/>
    </location>
</feature>
<dbReference type="InterPro" id="IPR050492">
    <property type="entry name" value="Bact_metal-bind_prot9"/>
</dbReference>
<dbReference type="PANTHER" id="PTHR42953:SF3">
    <property type="entry name" value="HIGH-AFFINITY ZINC UPTAKE SYSTEM PROTEIN ZNUA"/>
    <property type="match status" value="1"/>
</dbReference>
<comment type="caution">
    <text evidence="12">The sequence shown here is derived from an EMBL/GenBank/DDBJ whole genome shotgun (WGS) entry which is preliminary data.</text>
</comment>